<proteinExistence type="predicted"/>
<accession>A0ABM7LZL0</accession>
<sequence>MPSDATIAPDQMDNPARARHAERLVTSGSAEEGRREFEALRPELLRDPGAPAYLTEALCACGLGTVAEEWLTEAVTTIAGGVSDAGRAEQLFELVRERHRVREELDLGHDDLDDLYHEMEAAAGGPDPQEGRAMLFWPAPEFTRLIARWPERADIYNPDWDRHREGVERALSAWSDAGVVHLGLIVGSVDALEAFAAAEGLDPAAQDTHAAYADEAADAQGAAEWPPQRNAACWCGSGTKYKKCCLPRARG</sequence>
<organism evidence="2 3">
    <name type="scientific">Actinoplanes ianthinogenes</name>
    <dbReference type="NCBI Taxonomy" id="122358"/>
    <lineage>
        <taxon>Bacteria</taxon>
        <taxon>Bacillati</taxon>
        <taxon>Actinomycetota</taxon>
        <taxon>Actinomycetes</taxon>
        <taxon>Micromonosporales</taxon>
        <taxon>Micromonosporaceae</taxon>
        <taxon>Actinoplanes</taxon>
    </lineage>
</organism>
<dbReference type="Gene3D" id="3.10.450.50">
    <property type="match status" value="1"/>
</dbReference>
<dbReference type="RefSeq" id="WP_189329567.1">
    <property type="nucleotide sequence ID" value="NZ_AP023356.1"/>
</dbReference>
<name>A0ABM7LZL0_9ACTN</name>
<evidence type="ECO:0000256" key="1">
    <source>
        <dbReference type="SAM" id="MobiDB-lite"/>
    </source>
</evidence>
<evidence type="ECO:0000313" key="3">
    <source>
        <dbReference type="Proteomes" id="UP000676967"/>
    </source>
</evidence>
<feature type="region of interest" description="Disordered" evidence="1">
    <location>
        <begin position="1"/>
        <end position="35"/>
    </location>
</feature>
<dbReference type="InterPro" id="IPR004027">
    <property type="entry name" value="SEC_C_motif"/>
</dbReference>
<gene>
    <name evidence="2" type="ORF">Aiant_53830</name>
</gene>
<keyword evidence="3" id="KW-1185">Reference proteome</keyword>
<evidence type="ECO:0000313" key="2">
    <source>
        <dbReference type="EMBL" id="BCJ44726.1"/>
    </source>
</evidence>
<dbReference type="SUPFAM" id="SSF103642">
    <property type="entry name" value="Sec-C motif"/>
    <property type="match status" value="1"/>
</dbReference>
<dbReference type="Pfam" id="PF02810">
    <property type="entry name" value="SEC-C"/>
    <property type="match status" value="1"/>
</dbReference>
<reference evidence="2 3" key="1">
    <citation type="submission" date="2020-08" db="EMBL/GenBank/DDBJ databases">
        <title>Whole genome shotgun sequence of Actinoplanes ianthinogenes NBRC 13996.</title>
        <authorList>
            <person name="Komaki H."/>
            <person name="Tamura T."/>
        </authorList>
    </citation>
    <scope>NUCLEOTIDE SEQUENCE [LARGE SCALE GENOMIC DNA]</scope>
    <source>
        <strain evidence="2 3">NBRC 13996</strain>
    </source>
</reference>
<dbReference type="Proteomes" id="UP000676967">
    <property type="component" value="Chromosome"/>
</dbReference>
<protein>
    <submittedName>
        <fullName evidence="2">Preprotein translocase SecA</fullName>
    </submittedName>
</protein>
<dbReference type="EMBL" id="AP023356">
    <property type="protein sequence ID" value="BCJ44726.1"/>
    <property type="molecule type" value="Genomic_DNA"/>
</dbReference>